<keyword evidence="1" id="KW-1133">Transmembrane helix</keyword>
<gene>
    <name evidence="2" type="ORF">GCM10007853_19920</name>
</gene>
<reference evidence="2" key="1">
    <citation type="journal article" date="2014" name="Int. J. Syst. Evol. Microbiol.">
        <title>Complete genome of a new Firmicutes species belonging to the dominant human colonic microbiota ('Ruminococcus bicirculans') reveals two chromosomes and a selective capacity to utilize plant glucans.</title>
        <authorList>
            <consortium name="NISC Comparative Sequencing Program"/>
            <person name="Wegmann U."/>
            <person name="Louis P."/>
            <person name="Goesmann A."/>
            <person name="Henrissat B."/>
            <person name="Duncan S.H."/>
            <person name="Flint H.J."/>
        </authorList>
    </citation>
    <scope>NUCLEOTIDE SEQUENCE</scope>
    <source>
        <strain evidence="2">NBRC 108219</strain>
    </source>
</reference>
<sequence>MDRIVAGLAAIWLFCAVAATLWFFLGFYETDPGFSAASSAALLSLGLGAFAIIPGAVILRLAWTAWRYGFRPVHGLWTLVLALPWIGLSLMARPSEWMPIWLTIFPLLLATPISLWAIVSIILERRARAKP</sequence>
<proteinExistence type="predicted"/>
<reference evidence="2" key="2">
    <citation type="submission" date="2023-01" db="EMBL/GenBank/DDBJ databases">
        <title>Draft genome sequence of Algimonas ampicilliniresistens strain NBRC 108219.</title>
        <authorList>
            <person name="Sun Q."/>
            <person name="Mori K."/>
        </authorList>
    </citation>
    <scope>NUCLEOTIDE SEQUENCE</scope>
    <source>
        <strain evidence="2">NBRC 108219</strain>
    </source>
</reference>
<dbReference type="Proteomes" id="UP001161391">
    <property type="component" value="Unassembled WGS sequence"/>
</dbReference>
<feature type="transmembrane region" description="Helical" evidence="1">
    <location>
        <begin position="7"/>
        <end position="28"/>
    </location>
</feature>
<feature type="transmembrane region" description="Helical" evidence="1">
    <location>
        <begin position="75"/>
        <end position="92"/>
    </location>
</feature>
<feature type="transmembrane region" description="Helical" evidence="1">
    <location>
        <begin position="98"/>
        <end position="123"/>
    </location>
</feature>
<keyword evidence="3" id="KW-1185">Reference proteome</keyword>
<evidence type="ECO:0000313" key="3">
    <source>
        <dbReference type="Proteomes" id="UP001161391"/>
    </source>
</evidence>
<comment type="caution">
    <text evidence="2">The sequence shown here is derived from an EMBL/GenBank/DDBJ whole genome shotgun (WGS) entry which is preliminary data.</text>
</comment>
<evidence type="ECO:0000256" key="1">
    <source>
        <dbReference type="SAM" id="Phobius"/>
    </source>
</evidence>
<dbReference type="EMBL" id="BSNK01000002">
    <property type="protein sequence ID" value="GLQ24118.1"/>
    <property type="molecule type" value="Genomic_DNA"/>
</dbReference>
<feature type="transmembrane region" description="Helical" evidence="1">
    <location>
        <begin position="40"/>
        <end position="63"/>
    </location>
</feature>
<protein>
    <submittedName>
        <fullName evidence="2">Uncharacterized protein</fullName>
    </submittedName>
</protein>
<evidence type="ECO:0000313" key="2">
    <source>
        <dbReference type="EMBL" id="GLQ24118.1"/>
    </source>
</evidence>
<name>A0ABQ5V9I9_9PROT</name>
<accession>A0ABQ5V9I9</accession>
<organism evidence="2 3">
    <name type="scientific">Algimonas ampicilliniresistens</name>
    <dbReference type="NCBI Taxonomy" id="1298735"/>
    <lineage>
        <taxon>Bacteria</taxon>
        <taxon>Pseudomonadati</taxon>
        <taxon>Pseudomonadota</taxon>
        <taxon>Alphaproteobacteria</taxon>
        <taxon>Maricaulales</taxon>
        <taxon>Robiginitomaculaceae</taxon>
        <taxon>Algimonas</taxon>
    </lineage>
</organism>
<keyword evidence="1" id="KW-0472">Membrane</keyword>
<keyword evidence="1" id="KW-0812">Transmembrane</keyword>